<reference evidence="2 3" key="1">
    <citation type="journal article" date="2018" name="Evol. Lett.">
        <title>Horizontal gene cluster transfer increased hallucinogenic mushroom diversity.</title>
        <authorList>
            <person name="Reynolds H.T."/>
            <person name="Vijayakumar V."/>
            <person name="Gluck-Thaler E."/>
            <person name="Korotkin H.B."/>
            <person name="Matheny P.B."/>
            <person name="Slot J.C."/>
        </authorList>
    </citation>
    <scope>NUCLEOTIDE SEQUENCE [LARGE SCALE GENOMIC DNA]</scope>
    <source>
        <strain evidence="2 3">2629</strain>
    </source>
</reference>
<feature type="region of interest" description="Disordered" evidence="1">
    <location>
        <begin position="664"/>
        <end position="726"/>
    </location>
</feature>
<feature type="region of interest" description="Disordered" evidence="1">
    <location>
        <begin position="816"/>
        <end position="851"/>
    </location>
</feature>
<dbReference type="InterPro" id="IPR036322">
    <property type="entry name" value="WD40_repeat_dom_sf"/>
</dbReference>
<organism evidence="2 3">
    <name type="scientific">Panaeolus cyanescens</name>
    <dbReference type="NCBI Taxonomy" id="181874"/>
    <lineage>
        <taxon>Eukaryota</taxon>
        <taxon>Fungi</taxon>
        <taxon>Dikarya</taxon>
        <taxon>Basidiomycota</taxon>
        <taxon>Agaricomycotina</taxon>
        <taxon>Agaricomycetes</taxon>
        <taxon>Agaricomycetidae</taxon>
        <taxon>Agaricales</taxon>
        <taxon>Agaricineae</taxon>
        <taxon>Galeropsidaceae</taxon>
        <taxon>Panaeolus</taxon>
    </lineage>
</organism>
<feature type="compositionally biased region" description="Basic residues" evidence="1">
    <location>
        <begin position="678"/>
        <end position="693"/>
    </location>
</feature>
<sequence>MSSRARNRKGDQFLSAVLKPTILCSMTLDDIDALPFTGRVVAVELSRTAKFVAVGYEKGEVEIYRLKGLEEGIIPLRRFIVSKGGAVQALLWHHEIEGALFVGAPNGFLHQITIDQSGGETGDEVQSSKLVNEYIHSFGQDTQSDRLAVACGDNVGYILHPSALTAEFNSDVHWIEINPISRVLNNPLNEPNPCKIAIRGDFIYVAHIGSWGVRVFSVSKNKMVMRMPQDGNRAYAGGAFSPNLKYAVMCRMGSGGVDWYSLQTGKLVASGRLNSEDTWTKTVPVTFLDDETALSGSESEGVLVWKPIPGFQPLVLQHEKTKDQDTRVMTIGKNQDGDLVQIICDNHQVNIQLAPTLSLRRLYIAPEGDPLIDGADACVPLTKLPEILGPSPSVSGRKPLPKAPAANAPQQHLVPSISRVEDFPIEVSRRCVPTKQATRAGLLFDRSHHADSAPPRPSGPRRENTDIDQSSPALDIPANSIDSFPDSSTPAQTPPTCSPIIAPSLPPAPLEITATTSHPHVAAPPCPIIITETTRPSNPVPPIPIPIPNDSPSSTPPKSFTPASHFPDSEDQPTIHPPPPDAHSYPPTPAAENNKPSEAPFEPGSRKTGNPSLASSISEKYEEARIKTEEWWMRKSRLPYRQLVNNVLAYNLRDVPKLPFIRENVSSQESVPSTNQPKSRHNDKHVPDHHKHMQSPQDAPDIRPACDPPRPSANSPPETITDTTEPADDLNFILSRGPENADNGDTAYFTPEPRRILELEGKYPPLLPYDHGQMTETETKSQKGNADLNLVEDVSSLSETAEQSSVGVHGRWNAVHPSPSPFSFPSHSTPYSKARYMQDSQLDPENTHDQI</sequence>
<dbReference type="AlphaFoldDB" id="A0A409YTX0"/>
<feature type="region of interest" description="Disordered" evidence="1">
    <location>
        <begin position="530"/>
        <end position="619"/>
    </location>
</feature>
<feature type="compositionally biased region" description="Polar residues" evidence="1">
    <location>
        <begin position="607"/>
        <end position="618"/>
    </location>
</feature>
<dbReference type="EMBL" id="NHTK01000642">
    <property type="protein sequence ID" value="PPR06475.1"/>
    <property type="molecule type" value="Genomic_DNA"/>
</dbReference>
<evidence type="ECO:0000256" key="1">
    <source>
        <dbReference type="SAM" id="MobiDB-lite"/>
    </source>
</evidence>
<dbReference type="Proteomes" id="UP000284842">
    <property type="component" value="Unassembled WGS sequence"/>
</dbReference>
<feature type="compositionally biased region" description="Pro residues" evidence="1">
    <location>
        <begin position="575"/>
        <end position="589"/>
    </location>
</feature>
<dbReference type="Gene3D" id="2.130.10.10">
    <property type="entry name" value="YVTN repeat-like/Quinoprotein amine dehydrogenase"/>
    <property type="match status" value="1"/>
</dbReference>
<accession>A0A409YTX0</accession>
<dbReference type="SUPFAM" id="SSF50978">
    <property type="entry name" value="WD40 repeat-like"/>
    <property type="match status" value="1"/>
</dbReference>
<protein>
    <submittedName>
        <fullName evidence="2">Uncharacterized protein</fullName>
    </submittedName>
</protein>
<name>A0A409YTX0_9AGAR</name>
<dbReference type="STRING" id="181874.A0A409YTX0"/>
<comment type="caution">
    <text evidence="2">The sequence shown here is derived from an EMBL/GenBank/DDBJ whole genome shotgun (WGS) entry which is preliminary data.</text>
</comment>
<feature type="compositionally biased region" description="Low complexity" evidence="1">
    <location>
        <begin position="821"/>
        <end position="830"/>
    </location>
</feature>
<dbReference type="InterPro" id="IPR015943">
    <property type="entry name" value="WD40/YVTN_repeat-like_dom_sf"/>
</dbReference>
<proteinExistence type="predicted"/>
<feature type="compositionally biased region" description="Pro residues" evidence="1">
    <location>
        <begin position="538"/>
        <end position="549"/>
    </location>
</feature>
<feature type="compositionally biased region" description="Polar residues" evidence="1">
    <location>
        <begin position="712"/>
        <end position="724"/>
    </location>
</feature>
<evidence type="ECO:0000313" key="2">
    <source>
        <dbReference type="EMBL" id="PPR06475.1"/>
    </source>
</evidence>
<keyword evidence="3" id="KW-1185">Reference proteome</keyword>
<feature type="compositionally biased region" description="Polar residues" evidence="1">
    <location>
        <begin position="664"/>
        <end position="677"/>
    </location>
</feature>
<dbReference type="InParanoid" id="A0A409YTX0"/>
<feature type="region of interest" description="Disordered" evidence="1">
    <location>
        <begin position="439"/>
        <end position="512"/>
    </location>
</feature>
<feature type="region of interest" description="Disordered" evidence="1">
    <location>
        <begin position="386"/>
        <end position="413"/>
    </location>
</feature>
<dbReference type="OrthoDB" id="3238562at2759"/>
<feature type="compositionally biased region" description="Low complexity" evidence="1">
    <location>
        <begin position="550"/>
        <end position="564"/>
    </location>
</feature>
<gene>
    <name evidence="2" type="ORF">CVT24_002561</name>
</gene>
<evidence type="ECO:0000313" key="3">
    <source>
        <dbReference type="Proteomes" id="UP000284842"/>
    </source>
</evidence>
<feature type="compositionally biased region" description="Polar residues" evidence="1">
    <location>
        <begin position="480"/>
        <end position="491"/>
    </location>
</feature>